<feature type="domain" description="PH" evidence="2">
    <location>
        <begin position="14"/>
        <end position="111"/>
    </location>
</feature>
<protein>
    <submittedName>
        <fullName evidence="4">Oxysterol-binding protein 1-like</fullName>
    </submittedName>
</protein>
<dbReference type="InterPro" id="IPR001849">
    <property type="entry name" value="PH_domain"/>
</dbReference>
<dbReference type="GO" id="GO:0005829">
    <property type="term" value="C:cytosol"/>
    <property type="evidence" value="ECO:0007669"/>
    <property type="project" value="GOC"/>
</dbReference>
<gene>
    <name evidence="4" type="primary">LOC109468061</name>
</gene>
<keyword evidence="3" id="KW-1185">Reference proteome</keyword>
<proteinExistence type="predicted"/>
<dbReference type="AlphaFoldDB" id="A0A6P4YJ69"/>
<evidence type="ECO:0000259" key="2">
    <source>
        <dbReference type="PROSITE" id="PS50003"/>
    </source>
</evidence>
<dbReference type="GO" id="GO:0001881">
    <property type="term" value="P:receptor recycling"/>
    <property type="evidence" value="ECO:0007669"/>
    <property type="project" value="TreeGrafter"/>
</dbReference>
<dbReference type="InterPro" id="IPR011993">
    <property type="entry name" value="PH-like_dom_sf"/>
</dbReference>
<keyword evidence="1" id="KW-0597">Phosphoprotein</keyword>
<dbReference type="Proteomes" id="UP000515135">
    <property type="component" value="Unplaced"/>
</dbReference>
<sequence length="304" mass="33860">MLGTSLQQVDLCVDLELEGWLDRARRLTGPYKPRWFVLAGNLLYQYKTPNAPKGAWCRFCRWPCLSLEGAVVSKGDANSLLIQKDKDKIFLRASSASERKTWLSALKHASDRHYDSSSQLSVTACAEQQTSLSQQYMDSVLPALAASHDEFERHSQISKRRAAELQDYLDSLKEDLQGVDHQGLERKLKLFDLSAKVVMQSSQDLLKMATKHKKAFEASVIASGLGSVAGAQAAPRGSQGSVAPVPACEYDRFNRRNSSFVWSQKTGFVEIFDDKDEDSGSQDGEFLDAVSTHRCQSETRCTIL</sequence>
<dbReference type="GO" id="GO:0005769">
    <property type="term" value="C:early endosome"/>
    <property type="evidence" value="ECO:0007669"/>
    <property type="project" value="TreeGrafter"/>
</dbReference>
<evidence type="ECO:0000313" key="4">
    <source>
        <dbReference type="RefSeq" id="XP_019621849.1"/>
    </source>
</evidence>
<evidence type="ECO:0000313" key="3">
    <source>
        <dbReference type="Proteomes" id="UP000515135"/>
    </source>
</evidence>
<dbReference type="SUPFAM" id="SSF50729">
    <property type="entry name" value="PH domain-like"/>
    <property type="match status" value="1"/>
</dbReference>
<dbReference type="PANTHER" id="PTHR22902:SF27">
    <property type="entry name" value="PLECKSTRIN HOMOLOGY DOMAIN-CONTAINING FAMILY A MEMBER 3"/>
    <property type="match status" value="1"/>
</dbReference>
<dbReference type="OrthoDB" id="9992283at2759"/>
<dbReference type="PROSITE" id="PS50003">
    <property type="entry name" value="PH_DOMAIN"/>
    <property type="match status" value="1"/>
</dbReference>
<accession>A0A6P4YJ69</accession>
<dbReference type="RefSeq" id="XP_019621849.1">
    <property type="nucleotide sequence ID" value="XM_019766290.1"/>
</dbReference>
<dbReference type="GO" id="GO:0007032">
    <property type="term" value="P:endosome organization"/>
    <property type="evidence" value="ECO:0007669"/>
    <property type="project" value="TreeGrafter"/>
</dbReference>
<dbReference type="PANTHER" id="PTHR22902">
    <property type="entry name" value="SESQUIPEDALIAN"/>
    <property type="match status" value="1"/>
</dbReference>
<dbReference type="GeneID" id="109468061"/>
<evidence type="ECO:0000256" key="1">
    <source>
        <dbReference type="ARBA" id="ARBA00022553"/>
    </source>
</evidence>
<reference evidence="4" key="1">
    <citation type="submission" date="2025-08" db="UniProtKB">
        <authorList>
            <consortium name="RefSeq"/>
        </authorList>
    </citation>
    <scope>IDENTIFICATION</scope>
    <source>
        <tissue evidence="4">Gonad</tissue>
    </source>
</reference>
<dbReference type="GO" id="GO:0042147">
    <property type="term" value="P:retrograde transport, endosome to Golgi"/>
    <property type="evidence" value="ECO:0007669"/>
    <property type="project" value="TreeGrafter"/>
</dbReference>
<dbReference type="GO" id="GO:0055037">
    <property type="term" value="C:recycling endosome"/>
    <property type="evidence" value="ECO:0007669"/>
    <property type="project" value="TreeGrafter"/>
</dbReference>
<dbReference type="GO" id="GO:0005802">
    <property type="term" value="C:trans-Golgi network"/>
    <property type="evidence" value="ECO:0007669"/>
    <property type="project" value="TreeGrafter"/>
</dbReference>
<dbReference type="KEGG" id="bbel:109468061"/>
<dbReference type="Gene3D" id="2.30.29.30">
    <property type="entry name" value="Pleckstrin-homology domain (PH domain)/Phosphotyrosine-binding domain (PTB)"/>
    <property type="match status" value="1"/>
</dbReference>
<dbReference type="SMART" id="SM00233">
    <property type="entry name" value="PH"/>
    <property type="match status" value="1"/>
</dbReference>
<dbReference type="InterPro" id="IPR045188">
    <property type="entry name" value="Boi1/Boi2-like"/>
</dbReference>
<name>A0A6P4YJ69_BRABE</name>
<dbReference type="Pfam" id="PF00169">
    <property type="entry name" value="PH"/>
    <property type="match status" value="1"/>
</dbReference>
<organism evidence="3 4">
    <name type="scientific">Branchiostoma belcheri</name>
    <name type="common">Amphioxus</name>
    <dbReference type="NCBI Taxonomy" id="7741"/>
    <lineage>
        <taxon>Eukaryota</taxon>
        <taxon>Metazoa</taxon>
        <taxon>Chordata</taxon>
        <taxon>Cephalochordata</taxon>
        <taxon>Leptocardii</taxon>
        <taxon>Amphioxiformes</taxon>
        <taxon>Branchiostomatidae</taxon>
        <taxon>Branchiostoma</taxon>
    </lineage>
</organism>